<dbReference type="Proteomes" id="UP000663838">
    <property type="component" value="Unassembled WGS sequence"/>
</dbReference>
<comment type="caution">
    <text evidence="1">The sequence shown here is derived from an EMBL/GenBank/DDBJ whole genome shotgun (WGS) entry which is preliminary data.</text>
</comment>
<dbReference type="Proteomes" id="UP000663865">
    <property type="component" value="Unassembled WGS sequence"/>
</dbReference>
<organism evidence="1 3">
    <name type="scientific">Rotaria socialis</name>
    <dbReference type="NCBI Taxonomy" id="392032"/>
    <lineage>
        <taxon>Eukaryota</taxon>
        <taxon>Metazoa</taxon>
        <taxon>Spiralia</taxon>
        <taxon>Gnathifera</taxon>
        <taxon>Rotifera</taxon>
        <taxon>Eurotatoria</taxon>
        <taxon>Bdelloidea</taxon>
        <taxon>Philodinida</taxon>
        <taxon>Philodinidae</taxon>
        <taxon>Rotaria</taxon>
    </lineage>
</organism>
<evidence type="ECO:0000313" key="2">
    <source>
        <dbReference type="EMBL" id="CAF4722668.1"/>
    </source>
</evidence>
<dbReference type="AlphaFoldDB" id="A0A817YC65"/>
<dbReference type="EMBL" id="CAJOBS010001366">
    <property type="protein sequence ID" value="CAF4722668.1"/>
    <property type="molecule type" value="Genomic_DNA"/>
</dbReference>
<protein>
    <submittedName>
        <fullName evidence="1">Uncharacterized protein</fullName>
    </submittedName>
</protein>
<name>A0A817YC65_9BILA</name>
<gene>
    <name evidence="1" type="ORF">KIK155_LOCUS6216</name>
    <name evidence="2" type="ORF">TOA249_LOCUS18376</name>
</gene>
<dbReference type="EMBL" id="CAJNYV010000758">
    <property type="protein sequence ID" value="CAF3380151.1"/>
    <property type="molecule type" value="Genomic_DNA"/>
</dbReference>
<accession>A0A817YC65</accession>
<proteinExistence type="predicted"/>
<evidence type="ECO:0000313" key="3">
    <source>
        <dbReference type="Proteomes" id="UP000663865"/>
    </source>
</evidence>
<evidence type="ECO:0000313" key="1">
    <source>
        <dbReference type="EMBL" id="CAF3380151.1"/>
    </source>
</evidence>
<reference evidence="1" key="1">
    <citation type="submission" date="2021-02" db="EMBL/GenBank/DDBJ databases">
        <authorList>
            <person name="Nowell W R."/>
        </authorList>
    </citation>
    <scope>NUCLEOTIDE SEQUENCE</scope>
</reference>
<sequence>MRGSVAAGGLHRYKQHNMNQYTIKSCILVLYSYQTQSCPSCDEDLYSSDEYYDEQFDVGYYVSSGEYISNAIRTYNVREPHPDQQNGSNYSCCYKEIDLTSVYWSLPKEAAFLIELCIGFHLFAAHCAAFLPHDESRSLGTKI</sequence>